<name>A0A540NRN0_MALBA</name>
<sequence>MFGGVRTGKLMYDAMCFQETGELSTSKFPTRIGSQSHNLSTQQILNHRLELSKHSESFRLVFKRKEPAIFGEIINKNDIVAETVNRTNW</sequence>
<gene>
    <name evidence="1" type="ORF">C1H46_000694</name>
</gene>
<dbReference type="AlphaFoldDB" id="A0A540NRN0"/>
<dbReference type="Proteomes" id="UP000315295">
    <property type="component" value="Unassembled WGS sequence"/>
</dbReference>
<dbReference type="EMBL" id="VIEB01000009">
    <property type="protein sequence ID" value="TQE13687.1"/>
    <property type="molecule type" value="Genomic_DNA"/>
</dbReference>
<proteinExistence type="predicted"/>
<evidence type="ECO:0000313" key="1">
    <source>
        <dbReference type="EMBL" id="TQE13687.1"/>
    </source>
</evidence>
<accession>A0A540NRN0</accession>
<evidence type="ECO:0000313" key="2">
    <source>
        <dbReference type="Proteomes" id="UP000315295"/>
    </source>
</evidence>
<comment type="caution">
    <text evidence="1">The sequence shown here is derived from an EMBL/GenBank/DDBJ whole genome shotgun (WGS) entry which is preliminary data.</text>
</comment>
<protein>
    <submittedName>
        <fullName evidence="1">Uncharacterized protein</fullName>
    </submittedName>
</protein>
<keyword evidence="2" id="KW-1185">Reference proteome</keyword>
<organism evidence="1 2">
    <name type="scientific">Malus baccata</name>
    <name type="common">Siberian crab apple</name>
    <name type="synonym">Pyrus baccata</name>
    <dbReference type="NCBI Taxonomy" id="106549"/>
    <lineage>
        <taxon>Eukaryota</taxon>
        <taxon>Viridiplantae</taxon>
        <taxon>Streptophyta</taxon>
        <taxon>Embryophyta</taxon>
        <taxon>Tracheophyta</taxon>
        <taxon>Spermatophyta</taxon>
        <taxon>Magnoliopsida</taxon>
        <taxon>eudicotyledons</taxon>
        <taxon>Gunneridae</taxon>
        <taxon>Pentapetalae</taxon>
        <taxon>rosids</taxon>
        <taxon>fabids</taxon>
        <taxon>Rosales</taxon>
        <taxon>Rosaceae</taxon>
        <taxon>Amygdaloideae</taxon>
        <taxon>Maleae</taxon>
        <taxon>Malus</taxon>
    </lineage>
</organism>
<reference evidence="1 2" key="1">
    <citation type="journal article" date="2019" name="G3 (Bethesda)">
        <title>Sequencing of a Wild Apple (Malus baccata) Genome Unravels the Differences Between Cultivated and Wild Apple Species Regarding Disease Resistance and Cold Tolerance.</title>
        <authorList>
            <person name="Chen X."/>
        </authorList>
    </citation>
    <scope>NUCLEOTIDE SEQUENCE [LARGE SCALE GENOMIC DNA]</scope>
    <source>
        <strain evidence="2">cv. Shandingzi</strain>
        <tissue evidence="1">Leaves</tissue>
    </source>
</reference>